<feature type="region of interest" description="Disordered" evidence="3">
    <location>
        <begin position="74"/>
        <end position="96"/>
    </location>
</feature>
<reference evidence="4 5" key="1">
    <citation type="journal article" date="2022" name="Nat. Plants">
        <title>Genomes of leafy and leafless Platanthera orchids illuminate the evolution of mycoheterotrophy.</title>
        <authorList>
            <person name="Li M.H."/>
            <person name="Liu K.W."/>
            <person name="Li Z."/>
            <person name="Lu H.C."/>
            <person name="Ye Q.L."/>
            <person name="Zhang D."/>
            <person name="Wang J.Y."/>
            <person name="Li Y.F."/>
            <person name="Zhong Z.M."/>
            <person name="Liu X."/>
            <person name="Yu X."/>
            <person name="Liu D.K."/>
            <person name="Tu X.D."/>
            <person name="Liu B."/>
            <person name="Hao Y."/>
            <person name="Liao X.Y."/>
            <person name="Jiang Y.T."/>
            <person name="Sun W.H."/>
            <person name="Chen J."/>
            <person name="Chen Y.Q."/>
            <person name="Ai Y."/>
            <person name="Zhai J.W."/>
            <person name="Wu S.S."/>
            <person name="Zhou Z."/>
            <person name="Hsiao Y.Y."/>
            <person name="Wu W.L."/>
            <person name="Chen Y.Y."/>
            <person name="Lin Y.F."/>
            <person name="Hsu J.L."/>
            <person name="Li C.Y."/>
            <person name="Wang Z.W."/>
            <person name="Zhao X."/>
            <person name="Zhong W.Y."/>
            <person name="Ma X.K."/>
            <person name="Ma L."/>
            <person name="Huang J."/>
            <person name="Chen G.Z."/>
            <person name="Huang M.Z."/>
            <person name="Huang L."/>
            <person name="Peng D.H."/>
            <person name="Luo Y.B."/>
            <person name="Zou S.Q."/>
            <person name="Chen S.P."/>
            <person name="Lan S."/>
            <person name="Tsai W.C."/>
            <person name="Van de Peer Y."/>
            <person name="Liu Z.J."/>
        </authorList>
    </citation>
    <scope>NUCLEOTIDE SEQUENCE [LARGE SCALE GENOMIC DNA]</scope>
    <source>
        <strain evidence="4">Lor288</strain>
    </source>
</reference>
<dbReference type="PANTHER" id="PTHR13681:SF24">
    <property type="entry name" value="TUDOR DOMAIN-CONTAINING PROTEIN 3"/>
    <property type="match status" value="1"/>
</dbReference>
<comment type="caution">
    <text evidence="4">The sequence shown here is derived from an EMBL/GenBank/DDBJ whole genome shotgun (WGS) entry which is preliminary data.</text>
</comment>
<accession>A0ABR2LEV5</accession>
<evidence type="ECO:0000313" key="5">
    <source>
        <dbReference type="Proteomes" id="UP001412067"/>
    </source>
</evidence>
<sequence>MQLVSVRDIRQSAIDSSFSSLQHQNRLLRFILTDGLSETVAIEYTAIPGILEEIIPGFSIPTISRYCDARPEARSTPVDVKPVSSTTKPEEKTSSSAGSLGLKKVYLCTTMTQFIHLFSPRHIITKCFLAPATQVIEAVPVQNQAAAQKLLQKMSQPMPQGRNPRDHRTRFKGRQEEAPVFTLDEWERKKAGTSSAIRAADIQDTSADEILARQLQSQLDFEDPSASNAQSFAVLRALGKSRFRGRDFSNFVTGLSELFLVGRTRPYNDKGFDRGELIREGPP</sequence>
<comment type="subcellular location">
    <subcellularLocation>
        <location evidence="1">Nucleus</location>
    </subcellularLocation>
</comment>
<proteinExistence type="predicted"/>
<keyword evidence="2" id="KW-0539">Nucleus</keyword>
<gene>
    <name evidence="4" type="ORF">KSP40_PGU022500</name>
</gene>
<evidence type="ECO:0000256" key="1">
    <source>
        <dbReference type="ARBA" id="ARBA00004123"/>
    </source>
</evidence>
<keyword evidence="5" id="KW-1185">Reference proteome</keyword>
<dbReference type="Proteomes" id="UP001412067">
    <property type="component" value="Unassembled WGS sequence"/>
</dbReference>
<name>A0ABR2LEV5_9ASPA</name>
<evidence type="ECO:0000256" key="2">
    <source>
        <dbReference type="ARBA" id="ARBA00023242"/>
    </source>
</evidence>
<organism evidence="4 5">
    <name type="scientific">Platanthera guangdongensis</name>
    <dbReference type="NCBI Taxonomy" id="2320717"/>
    <lineage>
        <taxon>Eukaryota</taxon>
        <taxon>Viridiplantae</taxon>
        <taxon>Streptophyta</taxon>
        <taxon>Embryophyta</taxon>
        <taxon>Tracheophyta</taxon>
        <taxon>Spermatophyta</taxon>
        <taxon>Magnoliopsida</taxon>
        <taxon>Liliopsida</taxon>
        <taxon>Asparagales</taxon>
        <taxon>Orchidaceae</taxon>
        <taxon>Orchidoideae</taxon>
        <taxon>Orchideae</taxon>
        <taxon>Orchidinae</taxon>
        <taxon>Platanthera</taxon>
    </lineage>
</organism>
<dbReference type="EMBL" id="JBBWWR010000020">
    <property type="protein sequence ID" value="KAK8939506.1"/>
    <property type="molecule type" value="Genomic_DNA"/>
</dbReference>
<evidence type="ECO:0000256" key="3">
    <source>
        <dbReference type="SAM" id="MobiDB-lite"/>
    </source>
</evidence>
<protein>
    <submittedName>
        <fullName evidence="4">Uncharacterized protein</fullName>
    </submittedName>
</protein>
<evidence type="ECO:0000313" key="4">
    <source>
        <dbReference type="EMBL" id="KAK8939506.1"/>
    </source>
</evidence>
<dbReference type="PANTHER" id="PTHR13681">
    <property type="entry name" value="SURVIVAL OF MOTOR NEURON-RELATED-SPLICING FACTOR 30-RELATED"/>
    <property type="match status" value="1"/>
</dbReference>